<evidence type="ECO:0000256" key="3">
    <source>
        <dbReference type="ARBA" id="ARBA00005186"/>
    </source>
</evidence>
<comment type="function">
    <text evidence="1">Binds the cellulose synthase activator, bis-(3'-5') cyclic diguanylic acid (c-di-GMP).</text>
</comment>
<reference evidence="14" key="1">
    <citation type="journal article" date="2015" name="Nature">
        <title>Complex archaea that bridge the gap between prokaryotes and eukaryotes.</title>
        <authorList>
            <person name="Spang A."/>
            <person name="Saw J.H."/>
            <person name="Jorgensen S.L."/>
            <person name="Zaremba-Niedzwiedzka K."/>
            <person name="Martijn J."/>
            <person name="Lind A.E."/>
            <person name="van Eijk R."/>
            <person name="Schleper C."/>
            <person name="Guy L."/>
            <person name="Ettema T.J."/>
        </authorList>
    </citation>
    <scope>NUCLEOTIDE SEQUENCE</scope>
</reference>
<protein>
    <recommendedName>
        <fullName evidence="6">Cyclic di-GMP-binding protein</fullName>
    </recommendedName>
    <alternativeName>
        <fullName evidence="13">Cellulose synthase regulatory subunit</fullName>
    </alternativeName>
</protein>
<evidence type="ECO:0000256" key="12">
    <source>
        <dbReference type="ARBA" id="ARBA00023136"/>
    </source>
</evidence>
<evidence type="ECO:0000256" key="5">
    <source>
        <dbReference type="ARBA" id="ARBA00011437"/>
    </source>
</evidence>
<dbReference type="InterPro" id="IPR018513">
    <property type="entry name" value="Cell_synthase_bac"/>
</dbReference>
<evidence type="ECO:0000256" key="10">
    <source>
        <dbReference type="ARBA" id="ARBA00022692"/>
    </source>
</evidence>
<evidence type="ECO:0000256" key="7">
    <source>
        <dbReference type="ARBA" id="ARBA00022475"/>
    </source>
</evidence>
<evidence type="ECO:0000256" key="13">
    <source>
        <dbReference type="ARBA" id="ARBA00033444"/>
    </source>
</evidence>
<comment type="pathway">
    <text evidence="3">Glycan metabolism; bacterial cellulose biosynthesis.</text>
</comment>
<accession>A0A0F9F543</accession>
<dbReference type="Pfam" id="PF03170">
    <property type="entry name" value="BcsB"/>
    <property type="match status" value="1"/>
</dbReference>
<dbReference type="AlphaFoldDB" id="A0A0F9F543"/>
<evidence type="ECO:0000256" key="4">
    <source>
        <dbReference type="ARBA" id="ARBA00010714"/>
    </source>
</evidence>
<comment type="subcellular location">
    <subcellularLocation>
        <location evidence="2">Cell inner membrane</location>
        <topology evidence="2">Single-pass membrane protein</topology>
    </subcellularLocation>
</comment>
<dbReference type="PANTHER" id="PTHR39083:SF1">
    <property type="entry name" value="CYCLIC DI-GMP-BINDING PROTEIN"/>
    <property type="match status" value="1"/>
</dbReference>
<dbReference type="InterPro" id="IPR003920">
    <property type="entry name" value="Cell_synth_B"/>
</dbReference>
<evidence type="ECO:0000256" key="11">
    <source>
        <dbReference type="ARBA" id="ARBA00022989"/>
    </source>
</evidence>
<evidence type="ECO:0000256" key="6">
    <source>
        <dbReference type="ARBA" id="ARBA00021844"/>
    </source>
</evidence>
<sequence length="682" mass="76160">MIAAVRMIFFIVILLMVFTPLSEAETVTIPLYKLSPNNIVELKCVQGEHELSVPIPERWRITGAKLSLKYTNSINLIKDISQLNIKWNKYSIAQRHLDPLNPEGTFEIDIPVDLLEPGYNQLGFHVAQHYLKLCENYCSPNLWTSISLKDAYLRLEYELNPVPLNLSSIAEFLFDPKIYPSGVINIIAEDKSAENITSAAVIASGIARRFDYREVTFSMTNEIKRGYDNVLVGDKRFVEEYLAGSGVELQEINGPIIKIMHLPGLDGETDEAHALTLVSGVKKEHVKIATETFANMTFPYPGTDEMEVVGFSLPDIPLYGGRLVLTSDKTYAFKTLQFGTTTFQGLNPPTRAITFRLPADFLIKHNQTAKVSLSFAYGAGLLPESALNIAINGKYVRAIHLNNESGEFIEKYRIDIPTYMFKPGTNILEFSPVLRTSAKECDIIQAGNLFLTIFDVSTLYFPSMPHFVELPNIELFMLNGFPLTRWPDGYESMMYLAETDDETTASALNLVGLISQKNGYPLFGISMTTEPPLDWEGELLVIGPVKSIPDVYKEPAPLKLMDEALVAYPVVSSWEDEVTYALSRQISEMGKGYGAIMQFQSPVKKGRSVFLVTAADSAELEKLSLALLDPGVQSNSKGDLSFIRLNPPKYDVYTVAVGDKFFTGKLGRISSFELYLHSNPYL</sequence>
<evidence type="ECO:0000256" key="8">
    <source>
        <dbReference type="ARBA" id="ARBA00022519"/>
    </source>
</evidence>
<organism evidence="14">
    <name type="scientific">marine sediment metagenome</name>
    <dbReference type="NCBI Taxonomy" id="412755"/>
    <lineage>
        <taxon>unclassified sequences</taxon>
        <taxon>metagenomes</taxon>
        <taxon>ecological metagenomes</taxon>
    </lineage>
</organism>
<comment type="caution">
    <text evidence="14">The sequence shown here is derived from an EMBL/GenBank/DDBJ whole genome shotgun (WGS) entry which is preliminary data.</text>
</comment>
<name>A0A0F9F543_9ZZZZ</name>
<keyword evidence="9" id="KW-0973">c-di-GMP</keyword>
<evidence type="ECO:0000256" key="2">
    <source>
        <dbReference type="ARBA" id="ARBA00004377"/>
    </source>
</evidence>
<dbReference type="GO" id="GO:0006011">
    <property type="term" value="P:UDP-alpha-D-glucose metabolic process"/>
    <property type="evidence" value="ECO:0007669"/>
    <property type="project" value="InterPro"/>
</dbReference>
<feature type="non-terminal residue" evidence="14">
    <location>
        <position position="682"/>
    </location>
</feature>
<dbReference type="PANTHER" id="PTHR39083">
    <property type="entry name" value="CYCLIC DI-GMP-BINDING PROTEIN"/>
    <property type="match status" value="1"/>
</dbReference>
<evidence type="ECO:0000313" key="14">
    <source>
        <dbReference type="EMBL" id="KKL81554.1"/>
    </source>
</evidence>
<comment type="subunit">
    <text evidence="5">Tightly associated with the cellulose synthase catalytic subunit.</text>
</comment>
<dbReference type="EMBL" id="LAZR01022528">
    <property type="protein sequence ID" value="KKL81554.1"/>
    <property type="molecule type" value="Genomic_DNA"/>
</dbReference>
<dbReference type="GO" id="GO:0005886">
    <property type="term" value="C:plasma membrane"/>
    <property type="evidence" value="ECO:0007669"/>
    <property type="project" value="UniProtKB-SubCell"/>
</dbReference>
<keyword evidence="10" id="KW-0812">Transmembrane</keyword>
<evidence type="ECO:0000256" key="9">
    <source>
        <dbReference type="ARBA" id="ARBA00022636"/>
    </source>
</evidence>
<dbReference type="PRINTS" id="PR01440">
    <property type="entry name" value="CELLSNTHASEB"/>
</dbReference>
<proteinExistence type="inferred from homology"/>
<comment type="similarity">
    <text evidence="4">Belongs to the AcsB/BcsB family.</text>
</comment>
<keyword evidence="11" id="KW-1133">Transmembrane helix</keyword>
<keyword evidence="8" id="KW-0997">Cell inner membrane</keyword>
<gene>
    <name evidence="14" type="ORF">LCGC14_1993600</name>
</gene>
<evidence type="ECO:0000256" key="1">
    <source>
        <dbReference type="ARBA" id="ARBA00002057"/>
    </source>
</evidence>
<keyword evidence="7" id="KW-1003">Cell membrane</keyword>
<keyword evidence="12" id="KW-0472">Membrane</keyword>
<dbReference type="Gene3D" id="2.60.120.260">
    <property type="entry name" value="Galactose-binding domain-like"/>
    <property type="match status" value="2"/>
</dbReference>